<evidence type="ECO:0000313" key="4">
    <source>
        <dbReference type="Proteomes" id="UP000824469"/>
    </source>
</evidence>
<feature type="compositionally biased region" description="Polar residues" evidence="2">
    <location>
        <begin position="88"/>
        <end position="116"/>
    </location>
</feature>
<organism evidence="3 4">
    <name type="scientific">Taxus chinensis</name>
    <name type="common">Chinese yew</name>
    <name type="synonym">Taxus wallichiana var. chinensis</name>
    <dbReference type="NCBI Taxonomy" id="29808"/>
    <lineage>
        <taxon>Eukaryota</taxon>
        <taxon>Viridiplantae</taxon>
        <taxon>Streptophyta</taxon>
        <taxon>Embryophyta</taxon>
        <taxon>Tracheophyta</taxon>
        <taxon>Spermatophyta</taxon>
        <taxon>Pinopsida</taxon>
        <taxon>Pinidae</taxon>
        <taxon>Conifers II</taxon>
        <taxon>Cupressales</taxon>
        <taxon>Taxaceae</taxon>
        <taxon>Taxus</taxon>
    </lineage>
</organism>
<evidence type="ECO:0000256" key="2">
    <source>
        <dbReference type="SAM" id="MobiDB-lite"/>
    </source>
</evidence>
<accession>A0AA38GMK1</accession>
<sequence>ADIYKDKMEKLCVSHEEVIKCIQTQLNEALAEKEELKKELSIMKSKVASFHEILENINKMLGKQKVHGDRTCLGFIEDSCNIEKNEGESSQGSNVEMQSSKGDSLRNSSHGRSSIRQPNAFRHVVFHGNFYKCGAYGHKANMCSPEVEKEKDCKEKIQEHHSERQKEENKEGKRYRVE</sequence>
<reference evidence="3 4" key="1">
    <citation type="journal article" date="2021" name="Nat. Plants">
        <title>The Taxus genome provides insights into paclitaxel biosynthesis.</title>
        <authorList>
            <person name="Xiong X."/>
            <person name="Gou J."/>
            <person name="Liao Q."/>
            <person name="Li Y."/>
            <person name="Zhou Q."/>
            <person name="Bi G."/>
            <person name="Li C."/>
            <person name="Du R."/>
            <person name="Wang X."/>
            <person name="Sun T."/>
            <person name="Guo L."/>
            <person name="Liang H."/>
            <person name="Lu P."/>
            <person name="Wu Y."/>
            <person name="Zhang Z."/>
            <person name="Ro D.K."/>
            <person name="Shang Y."/>
            <person name="Huang S."/>
            <person name="Yan J."/>
        </authorList>
    </citation>
    <scope>NUCLEOTIDE SEQUENCE [LARGE SCALE GENOMIC DNA]</scope>
    <source>
        <strain evidence="3">Ta-2019</strain>
    </source>
</reference>
<keyword evidence="1" id="KW-0175">Coiled coil</keyword>
<evidence type="ECO:0000313" key="3">
    <source>
        <dbReference type="EMBL" id="KAH9326154.1"/>
    </source>
</evidence>
<dbReference type="AlphaFoldDB" id="A0AA38GMK1"/>
<protein>
    <submittedName>
        <fullName evidence="3">Uncharacterized protein</fullName>
    </submittedName>
</protein>
<comment type="caution">
    <text evidence="3">The sequence shown here is derived from an EMBL/GenBank/DDBJ whole genome shotgun (WGS) entry which is preliminary data.</text>
</comment>
<name>A0AA38GMK1_TAXCH</name>
<gene>
    <name evidence="3" type="ORF">KI387_006332</name>
</gene>
<dbReference type="EMBL" id="JAHRHJ020000002">
    <property type="protein sequence ID" value="KAH9326154.1"/>
    <property type="molecule type" value="Genomic_DNA"/>
</dbReference>
<dbReference type="Proteomes" id="UP000824469">
    <property type="component" value="Unassembled WGS sequence"/>
</dbReference>
<feature type="region of interest" description="Disordered" evidence="2">
    <location>
        <begin position="147"/>
        <end position="178"/>
    </location>
</feature>
<proteinExistence type="predicted"/>
<keyword evidence="4" id="KW-1185">Reference proteome</keyword>
<feature type="non-terminal residue" evidence="3">
    <location>
        <position position="1"/>
    </location>
</feature>
<feature type="coiled-coil region" evidence="1">
    <location>
        <begin position="19"/>
        <end position="46"/>
    </location>
</feature>
<feature type="region of interest" description="Disordered" evidence="2">
    <location>
        <begin position="84"/>
        <end position="116"/>
    </location>
</feature>
<evidence type="ECO:0000256" key="1">
    <source>
        <dbReference type="SAM" id="Coils"/>
    </source>
</evidence>